<keyword evidence="4 5" id="KW-0472">Membrane</keyword>
<dbReference type="Proteomes" id="UP000038750">
    <property type="component" value="Unassembled WGS sequence"/>
</dbReference>
<sequence length="242" mass="27405">MAFKIPELKLPGFNKKKEVTDSSSTFEEKNLALQEKMNRIYKLGGISGIVIGVFSLIALNSALPLKTTVVDVALIDKVTGVTEWLTTVKKENLSENQAIAQYFIGQYVKRREGYNYFSLQHDYDFVMAYSAENVAADYNALINSDQSPKVIYNKAEKTASVQDNPSIIISPSSRKDDKDIGAYVRFRKTVRDVATGMSKDEYWNIRLTYRIEPGVDMKSGDRNRNPLKFVVTSYVRDKEVRG</sequence>
<accession>A0A0T9MZ23</accession>
<dbReference type="RefSeq" id="WP_050074616.1">
    <property type="nucleotide sequence ID" value="NZ_CPZJ01000024.1"/>
</dbReference>
<proteinExistence type="predicted"/>
<name>A0A0T9MZ23_YERIN</name>
<dbReference type="EMBL" id="CPZJ01000024">
    <property type="protein sequence ID" value="CNG62240.1"/>
    <property type="molecule type" value="Genomic_DNA"/>
</dbReference>
<dbReference type="GO" id="GO:0016020">
    <property type="term" value="C:membrane"/>
    <property type="evidence" value="ECO:0007669"/>
    <property type="project" value="UniProtKB-SubCell"/>
</dbReference>
<evidence type="ECO:0000256" key="3">
    <source>
        <dbReference type="ARBA" id="ARBA00022989"/>
    </source>
</evidence>
<evidence type="ECO:0000256" key="1">
    <source>
        <dbReference type="ARBA" id="ARBA00004167"/>
    </source>
</evidence>
<dbReference type="Pfam" id="PF04335">
    <property type="entry name" value="VirB8"/>
    <property type="match status" value="1"/>
</dbReference>
<evidence type="ECO:0000313" key="8">
    <source>
        <dbReference type="Proteomes" id="UP000038750"/>
    </source>
</evidence>
<dbReference type="SUPFAM" id="SSF54427">
    <property type="entry name" value="NTF2-like"/>
    <property type="match status" value="1"/>
</dbReference>
<dbReference type="InterPro" id="IPR032710">
    <property type="entry name" value="NTF2-like_dom_sf"/>
</dbReference>
<evidence type="ECO:0000259" key="6">
    <source>
        <dbReference type="Pfam" id="PF04335"/>
    </source>
</evidence>
<dbReference type="AlphaFoldDB" id="A0A0T9MZ23"/>
<comment type="subcellular location">
    <subcellularLocation>
        <location evidence="1">Membrane</location>
        <topology evidence="1">Single-pass membrane protein</topology>
    </subcellularLocation>
</comment>
<dbReference type="CDD" id="cd16424">
    <property type="entry name" value="VirB8"/>
    <property type="match status" value="1"/>
</dbReference>
<feature type="transmembrane region" description="Helical" evidence="5">
    <location>
        <begin position="40"/>
        <end position="59"/>
    </location>
</feature>
<evidence type="ECO:0000256" key="4">
    <source>
        <dbReference type="ARBA" id="ARBA00023136"/>
    </source>
</evidence>
<evidence type="ECO:0000256" key="5">
    <source>
        <dbReference type="SAM" id="Phobius"/>
    </source>
</evidence>
<gene>
    <name evidence="7" type="primary">triG</name>
    <name evidence="7" type="ORF">ERS008530_04225</name>
</gene>
<protein>
    <submittedName>
        <fullName evidence="7">TriG protein</fullName>
    </submittedName>
</protein>
<reference evidence="7 8" key="1">
    <citation type="submission" date="2015-03" db="EMBL/GenBank/DDBJ databases">
        <authorList>
            <person name="Murphy D."/>
        </authorList>
    </citation>
    <scope>NUCLEOTIDE SEQUENCE [LARGE SCALE GENOMIC DNA]</scope>
    <source>
        <strain evidence="7 8">BR165/97</strain>
    </source>
</reference>
<dbReference type="Gene3D" id="3.10.450.230">
    <property type="entry name" value="VirB8 protein"/>
    <property type="match status" value="1"/>
</dbReference>
<keyword evidence="2 5" id="KW-0812">Transmembrane</keyword>
<feature type="domain" description="Bacterial virulence protein VirB8" evidence="6">
    <location>
        <begin position="25"/>
        <end position="239"/>
    </location>
</feature>
<evidence type="ECO:0000256" key="2">
    <source>
        <dbReference type="ARBA" id="ARBA00022692"/>
    </source>
</evidence>
<dbReference type="OrthoDB" id="7366154at2"/>
<organism evidence="7 8">
    <name type="scientific">Yersinia intermedia</name>
    <dbReference type="NCBI Taxonomy" id="631"/>
    <lineage>
        <taxon>Bacteria</taxon>
        <taxon>Pseudomonadati</taxon>
        <taxon>Pseudomonadota</taxon>
        <taxon>Gammaproteobacteria</taxon>
        <taxon>Enterobacterales</taxon>
        <taxon>Yersiniaceae</taxon>
        <taxon>Yersinia</taxon>
    </lineage>
</organism>
<keyword evidence="3 5" id="KW-1133">Transmembrane helix</keyword>
<evidence type="ECO:0000313" key="7">
    <source>
        <dbReference type="EMBL" id="CNG62240.1"/>
    </source>
</evidence>
<dbReference type="InterPro" id="IPR007430">
    <property type="entry name" value="VirB8"/>
</dbReference>